<keyword evidence="5" id="KW-1185">Reference proteome</keyword>
<dbReference type="PATRIC" id="fig|1653334.4.peg.513"/>
<proteinExistence type="predicted"/>
<dbReference type="Proteomes" id="UP000050497">
    <property type="component" value="Unassembled WGS sequence"/>
</dbReference>
<dbReference type="InterPro" id="IPR036895">
    <property type="entry name" value="Uracil-DNA_glycosylase-like_sf"/>
</dbReference>
<gene>
    <name evidence="3" type="ORF">GA0071312_1207</name>
    <name evidence="2" type="ORF">HLUCCO17_13805</name>
</gene>
<feature type="domain" description="Uracil-DNA glycosylase-like" evidence="1">
    <location>
        <begin position="42"/>
        <end position="205"/>
    </location>
</feature>
<evidence type="ECO:0000313" key="2">
    <source>
        <dbReference type="EMBL" id="KPQ09713.1"/>
    </source>
</evidence>
<reference evidence="2 4" key="1">
    <citation type="submission" date="2015-09" db="EMBL/GenBank/DDBJ databases">
        <title>Identification and resolution of microdiversity through metagenomic sequencing of parallel consortia.</title>
        <authorList>
            <person name="Nelson W.C."/>
            <person name="Romine M.F."/>
            <person name="Lindemann S.R."/>
        </authorList>
    </citation>
    <scope>NUCLEOTIDE SEQUENCE [LARGE SCALE GENOMIC DNA]</scope>
    <source>
        <strain evidence="2">HL-109</strain>
    </source>
</reference>
<dbReference type="AlphaFoldDB" id="A0A0P7ZXT9"/>
<reference evidence="3 5" key="2">
    <citation type="submission" date="2016-08" db="EMBL/GenBank/DDBJ databases">
        <authorList>
            <person name="Varghese N."/>
            <person name="Submissions Spin"/>
        </authorList>
    </citation>
    <scope>NUCLEOTIDE SEQUENCE [LARGE SCALE GENOMIC DNA]</scope>
    <source>
        <strain evidence="3 5">HL-109</strain>
    </source>
</reference>
<dbReference type="SUPFAM" id="SSF52141">
    <property type="entry name" value="Uracil-DNA glycosylase-like"/>
    <property type="match status" value="1"/>
</dbReference>
<dbReference type="Gene3D" id="3.40.470.10">
    <property type="entry name" value="Uracil-DNA glycosylase-like domain"/>
    <property type="match status" value="1"/>
</dbReference>
<dbReference type="EMBL" id="FMBM01000001">
    <property type="protein sequence ID" value="SCC79860.1"/>
    <property type="molecule type" value="Genomic_DNA"/>
</dbReference>
<evidence type="ECO:0000313" key="3">
    <source>
        <dbReference type="EMBL" id="SCC79860.1"/>
    </source>
</evidence>
<dbReference type="STRING" id="1653334.GA0071312_1207"/>
<dbReference type="InterPro" id="IPR047124">
    <property type="entry name" value="HI_0220.2"/>
</dbReference>
<dbReference type="Proteomes" id="UP000182800">
    <property type="component" value="Unassembled WGS sequence"/>
</dbReference>
<dbReference type="SMART" id="SM00986">
    <property type="entry name" value="UDG"/>
    <property type="match status" value="1"/>
</dbReference>
<evidence type="ECO:0000313" key="5">
    <source>
        <dbReference type="Proteomes" id="UP000182800"/>
    </source>
</evidence>
<dbReference type="InterPro" id="IPR005122">
    <property type="entry name" value="Uracil-DNA_glycosylase-like"/>
</dbReference>
<comment type="caution">
    <text evidence="2">The sequence shown here is derived from an EMBL/GenBank/DDBJ whole genome shotgun (WGS) entry which is preliminary data.</text>
</comment>
<evidence type="ECO:0000259" key="1">
    <source>
        <dbReference type="SMART" id="SM00986"/>
    </source>
</evidence>
<dbReference type="PANTHER" id="PTHR42160">
    <property type="entry name" value="URACIL-DNA GLYCOSYLASE SUPERFAMILY PROTEIN"/>
    <property type="match status" value="1"/>
</dbReference>
<name>A0A0P7ZXT9_9HYPH</name>
<dbReference type="EMBL" id="LJSX01000023">
    <property type="protein sequence ID" value="KPQ09713.1"/>
    <property type="molecule type" value="Genomic_DNA"/>
</dbReference>
<dbReference type="PANTHER" id="PTHR42160:SF1">
    <property type="entry name" value="URACIL-DNA GLYCOSYLASE SUPERFAMILY PROTEIN"/>
    <property type="match status" value="1"/>
</dbReference>
<dbReference type="CDD" id="cd10033">
    <property type="entry name" value="UDG_like"/>
    <property type="match status" value="1"/>
</dbReference>
<sequence>MAKAPMPESGDLDMVIGQLRACRICRDAPRFGPPLPHDPRPIIQADARARILIASQAPGNRAHLSGLPFHDPSGVRLRDWLGLDEAQFYDPARIAIVPMGHCFPGYDAKGGDLPPRRECAPAWRETVLSRLPRIALVLTIGIHAQRYHLGKSMGASLTETVRNWRDYYPGAREPRILPLPHPSWRNNAWLRKNPWFAAELLPILREDVAALMTDAARAEENR</sequence>
<dbReference type="Pfam" id="PF03167">
    <property type="entry name" value="UDG"/>
    <property type="match status" value="1"/>
</dbReference>
<accession>A0A0P7ZXT9</accession>
<evidence type="ECO:0000313" key="4">
    <source>
        <dbReference type="Proteomes" id="UP000050497"/>
    </source>
</evidence>
<dbReference type="SMART" id="SM00987">
    <property type="entry name" value="UreE_C"/>
    <property type="match status" value="1"/>
</dbReference>
<protein>
    <submittedName>
        <fullName evidence="2">Uracil-DNA glycosylase</fullName>
    </submittedName>
</protein>
<dbReference type="RefSeq" id="WP_083204341.1">
    <property type="nucleotide sequence ID" value="NZ_FMBM01000001.1"/>
</dbReference>
<organism evidence="2 4">
    <name type="scientific">Saliniramus fredricksonii</name>
    <dbReference type="NCBI Taxonomy" id="1653334"/>
    <lineage>
        <taxon>Bacteria</taxon>
        <taxon>Pseudomonadati</taxon>
        <taxon>Pseudomonadota</taxon>
        <taxon>Alphaproteobacteria</taxon>
        <taxon>Hyphomicrobiales</taxon>
        <taxon>Salinarimonadaceae</taxon>
        <taxon>Saliniramus</taxon>
    </lineage>
</organism>